<sequence length="138" mass="15256">MSDKNNTPCLNIEEGATSGSVMNSIAKRKENKQKPKAGQKEVEFEDGPIEYLEQEEVDKSKATQKVMAEAQEVDAPKVPKARSGKKQKVKATGESSTAVKKKNKPSDKKEKPHGCTTLMMRASNDPSVLLEARKRKKK</sequence>
<feature type="compositionally biased region" description="Basic and acidic residues" evidence="1">
    <location>
        <begin position="104"/>
        <end position="113"/>
    </location>
</feature>
<dbReference type="Gramene" id="rna-AYBTSS11_LOCUS22276">
    <property type="protein sequence ID" value="CAJ1969471.1"/>
    <property type="gene ID" value="gene-AYBTSS11_LOCUS22276"/>
</dbReference>
<evidence type="ECO:0000313" key="3">
    <source>
        <dbReference type="Proteomes" id="UP001189624"/>
    </source>
</evidence>
<protein>
    <submittedName>
        <fullName evidence="2">Uncharacterized protein</fullName>
    </submittedName>
</protein>
<dbReference type="Proteomes" id="UP001189624">
    <property type="component" value="Chromosome 7"/>
</dbReference>
<gene>
    <name evidence="2" type="ORF">AYBTSS11_LOCUS22276</name>
</gene>
<dbReference type="EMBL" id="OY731404">
    <property type="protein sequence ID" value="CAJ1969471.1"/>
    <property type="molecule type" value="Genomic_DNA"/>
</dbReference>
<evidence type="ECO:0000256" key="1">
    <source>
        <dbReference type="SAM" id="MobiDB-lite"/>
    </source>
</evidence>
<feature type="compositionally biased region" description="Acidic residues" evidence="1">
    <location>
        <begin position="43"/>
        <end position="56"/>
    </location>
</feature>
<proteinExistence type="predicted"/>
<feature type="region of interest" description="Disordered" evidence="1">
    <location>
        <begin position="1"/>
        <end position="138"/>
    </location>
</feature>
<keyword evidence="3" id="KW-1185">Reference proteome</keyword>
<feature type="compositionally biased region" description="Basic residues" evidence="1">
    <location>
        <begin position="79"/>
        <end position="89"/>
    </location>
</feature>
<name>A0AA86VRC0_9FABA</name>
<evidence type="ECO:0000313" key="2">
    <source>
        <dbReference type="EMBL" id="CAJ1969471.1"/>
    </source>
</evidence>
<reference evidence="2" key="1">
    <citation type="submission" date="2023-10" db="EMBL/GenBank/DDBJ databases">
        <authorList>
            <person name="Domelevo Entfellner J.-B."/>
        </authorList>
    </citation>
    <scope>NUCLEOTIDE SEQUENCE</scope>
</reference>
<accession>A0AA86VRC0</accession>
<dbReference type="AlphaFoldDB" id="A0AA86VRC0"/>
<organism evidence="2 3">
    <name type="scientific">Sphenostylis stenocarpa</name>
    <dbReference type="NCBI Taxonomy" id="92480"/>
    <lineage>
        <taxon>Eukaryota</taxon>
        <taxon>Viridiplantae</taxon>
        <taxon>Streptophyta</taxon>
        <taxon>Embryophyta</taxon>
        <taxon>Tracheophyta</taxon>
        <taxon>Spermatophyta</taxon>
        <taxon>Magnoliopsida</taxon>
        <taxon>eudicotyledons</taxon>
        <taxon>Gunneridae</taxon>
        <taxon>Pentapetalae</taxon>
        <taxon>rosids</taxon>
        <taxon>fabids</taxon>
        <taxon>Fabales</taxon>
        <taxon>Fabaceae</taxon>
        <taxon>Papilionoideae</taxon>
        <taxon>50 kb inversion clade</taxon>
        <taxon>NPAAA clade</taxon>
        <taxon>indigoferoid/millettioid clade</taxon>
        <taxon>Phaseoleae</taxon>
        <taxon>Sphenostylis</taxon>
    </lineage>
</organism>